<dbReference type="PROSITE" id="PS50893">
    <property type="entry name" value="ABC_TRANSPORTER_2"/>
    <property type="match status" value="1"/>
</dbReference>
<evidence type="ECO:0000313" key="9">
    <source>
        <dbReference type="Proteomes" id="UP001180020"/>
    </source>
</evidence>
<reference evidence="8" key="2">
    <citation type="submission" date="2023-06" db="EMBL/GenBank/DDBJ databases">
        <authorList>
            <person name="Ma L."/>
            <person name="Liu K.-W."/>
            <person name="Li Z."/>
            <person name="Hsiao Y.-Y."/>
            <person name="Qi Y."/>
            <person name="Fu T."/>
            <person name="Tang G."/>
            <person name="Zhang D."/>
            <person name="Sun W.-H."/>
            <person name="Liu D.-K."/>
            <person name="Li Y."/>
            <person name="Chen G.-Z."/>
            <person name="Liu X.-D."/>
            <person name="Liao X.-Y."/>
            <person name="Jiang Y.-T."/>
            <person name="Yu X."/>
            <person name="Hao Y."/>
            <person name="Huang J."/>
            <person name="Zhao X.-W."/>
            <person name="Ke S."/>
            <person name="Chen Y.-Y."/>
            <person name="Wu W.-L."/>
            <person name="Hsu J.-L."/>
            <person name="Lin Y.-F."/>
            <person name="Huang M.-D."/>
            <person name="Li C.-Y."/>
            <person name="Huang L."/>
            <person name="Wang Z.-W."/>
            <person name="Zhao X."/>
            <person name="Zhong W.-Y."/>
            <person name="Peng D.-H."/>
            <person name="Ahmad S."/>
            <person name="Lan S."/>
            <person name="Zhang J.-S."/>
            <person name="Tsai W.-C."/>
            <person name="Van De Peer Y."/>
            <person name="Liu Z.-J."/>
        </authorList>
    </citation>
    <scope>NUCLEOTIDE SEQUENCE</scope>
    <source>
        <strain evidence="8">CP</strain>
        <tissue evidence="8">Leaves</tissue>
    </source>
</reference>
<dbReference type="SUPFAM" id="SSF52540">
    <property type="entry name" value="P-loop containing nucleoside triphosphate hydrolases"/>
    <property type="match status" value="1"/>
</dbReference>
<evidence type="ECO:0000256" key="1">
    <source>
        <dbReference type="ARBA" id="ARBA00004141"/>
    </source>
</evidence>
<dbReference type="GO" id="GO:0016020">
    <property type="term" value="C:membrane"/>
    <property type="evidence" value="ECO:0007669"/>
    <property type="project" value="UniProtKB-SubCell"/>
</dbReference>
<dbReference type="EMBL" id="JAUJYO010000019">
    <property type="protein sequence ID" value="KAK1287318.1"/>
    <property type="molecule type" value="Genomic_DNA"/>
</dbReference>
<comment type="caution">
    <text evidence="8">The sequence shown here is derived from an EMBL/GenBank/DDBJ whole genome shotgun (WGS) entry which is preliminary data.</text>
</comment>
<evidence type="ECO:0000256" key="5">
    <source>
        <dbReference type="ARBA" id="ARBA00023136"/>
    </source>
</evidence>
<name>A0AAV9CGC5_ACOCL</name>
<protein>
    <submittedName>
        <fullName evidence="8">ABC transporter G family member 22</fullName>
    </submittedName>
</protein>
<dbReference type="GO" id="GO:0016887">
    <property type="term" value="F:ATP hydrolysis activity"/>
    <property type="evidence" value="ECO:0007669"/>
    <property type="project" value="InterPro"/>
</dbReference>
<keyword evidence="4" id="KW-1133">Transmembrane helix</keyword>
<evidence type="ECO:0000256" key="6">
    <source>
        <dbReference type="SAM" id="MobiDB-lite"/>
    </source>
</evidence>
<dbReference type="InterPro" id="IPR050352">
    <property type="entry name" value="ABCG_transporters"/>
</dbReference>
<accession>A0AAV9CGC5</accession>
<proteinExistence type="predicted"/>
<evidence type="ECO:0000256" key="3">
    <source>
        <dbReference type="ARBA" id="ARBA00022692"/>
    </source>
</evidence>
<feature type="region of interest" description="Disordered" evidence="6">
    <location>
        <begin position="1"/>
        <end position="20"/>
    </location>
</feature>
<keyword evidence="2" id="KW-0813">Transport</keyword>
<dbReference type="PANTHER" id="PTHR48041">
    <property type="entry name" value="ABC TRANSPORTER G FAMILY MEMBER 28"/>
    <property type="match status" value="1"/>
</dbReference>
<evidence type="ECO:0000259" key="7">
    <source>
        <dbReference type="PROSITE" id="PS50893"/>
    </source>
</evidence>
<comment type="subcellular location">
    <subcellularLocation>
        <location evidence="1">Membrane</location>
        <topology evidence="1">Multi-pass membrane protein</topology>
    </subcellularLocation>
</comment>
<gene>
    <name evidence="8" type="primary">ABCG22</name>
    <name evidence="8" type="ORF">QJS10_CPB19g01277</name>
</gene>
<dbReference type="GO" id="GO:0042626">
    <property type="term" value="F:ATPase-coupled transmembrane transporter activity"/>
    <property type="evidence" value="ECO:0007669"/>
    <property type="project" value="TreeGrafter"/>
</dbReference>
<feature type="domain" description="ABC transporter" evidence="7">
    <location>
        <begin position="137"/>
        <end position="376"/>
    </location>
</feature>
<reference evidence="8" key="1">
    <citation type="journal article" date="2023" name="Nat. Commun.">
        <title>Diploid and tetraploid genomes of Acorus and the evolution of monocots.</title>
        <authorList>
            <person name="Ma L."/>
            <person name="Liu K.W."/>
            <person name="Li Z."/>
            <person name="Hsiao Y.Y."/>
            <person name="Qi Y."/>
            <person name="Fu T."/>
            <person name="Tang G.D."/>
            <person name="Zhang D."/>
            <person name="Sun W.H."/>
            <person name="Liu D.K."/>
            <person name="Li Y."/>
            <person name="Chen G.Z."/>
            <person name="Liu X.D."/>
            <person name="Liao X.Y."/>
            <person name="Jiang Y.T."/>
            <person name="Yu X."/>
            <person name="Hao Y."/>
            <person name="Huang J."/>
            <person name="Zhao X.W."/>
            <person name="Ke S."/>
            <person name="Chen Y.Y."/>
            <person name="Wu W.L."/>
            <person name="Hsu J.L."/>
            <person name="Lin Y.F."/>
            <person name="Huang M.D."/>
            <person name="Li C.Y."/>
            <person name="Huang L."/>
            <person name="Wang Z.W."/>
            <person name="Zhao X."/>
            <person name="Zhong W.Y."/>
            <person name="Peng D.H."/>
            <person name="Ahmad S."/>
            <person name="Lan S."/>
            <person name="Zhang J.S."/>
            <person name="Tsai W.C."/>
            <person name="Van de Peer Y."/>
            <person name="Liu Z.J."/>
        </authorList>
    </citation>
    <scope>NUCLEOTIDE SEQUENCE</scope>
    <source>
        <strain evidence="8">CP</strain>
    </source>
</reference>
<organism evidence="8 9">
    <name type="scientific">Acorus calamus</name>
    <name type="common">Sweet flag</name>
    <dbReference type="NCBI Taxonomy" id="4465"/>
    <lineage>
        <taxon>Eukaryota</taxon>
        <taxon>Viridiplantae</taxon>
        <taxon>Streptophyta</taxon>
        <taxon>Embryophyta</taxon>
        <taxon>Tracheophyta</taxon>
        <taxon>Spermatophyta</taxon>
        <taxon>Magnoliopsida</taxon>
        <taxon>Liliopsida</taxon>
        <taxon>Acoraceae</taxon>
        <taxon>Acorus</taxon>
    </lineage>
</organism>
<dbReference type="GO" id="GO:0005524">
    <property type="term" value="F:ATP binding"/>
    <property type="evidence" value="ECO:0007669"/>
    <property type="project" value="InterPro"/>
</dbReference>
<dbReference type="PANTHER" id="PTHR48041:SF94">
    <property type="entry name" value="ABC TRANSPORTER G FAMILY MEMBER 22"/>
    <property type="match status" value="1"/>
</dbReference>
<dbReference type="Gene3D" id="3.40.50.300">
    <property type="entry name" value="P-loop containing nucleotide triphosphate hydrolases"/>
    <property type="match status" value="1"/>
</dbReference>
<keyword evidence="5" id="KW-0472">Membrane</keyword>
<dbReference type="AlphaFoldDB" id="A0AAV9CGC5"/>
<evidence type="ECO:0000256" key="4">
    <source>
        <dbReference type="ARBA" id="ARBA00022989"/>
    </source>
</evidence>
<sequence>MDSTSSIIPQAKSDQRGDAERTLLNQAASADTVAAEVSSSQLRKASMGKKGQIRKARSAQLRVELDELSGGTSLSRASTTSLSFSFSLTGFNAPIEDLTDHNHLSDDDNQAEDIETGTRKKIIAEPTLPIHLKLLEVKYKVVVKGVTTTTEKPILHGITGSVSPGEVLALMGPSGSGKTTLLSLLGGRTNPMLAEGSITYNEMPYSKPLKRIIGFVTQGDVLFAHLTVKETLTYAALLRLPKTLTRNQKEERAMDVINELGLERGGGCVAVCGGGSEEDRVPLAFVDVDLKRIVSRVIEQARVLCISKSLVLSLIDKEILGEGNNTKLEILGSADLFKDTPFSESKEWIGDEAAARHRRLTLSSDGVLRFFWALDLTFPNGKEFDNRGS</sequence>
<keyword evidence="3" id="KW-0812">Transmembrane</keyword>
<keyword evidence="9" id="KW-1185">Reference proteome</keyword>
<dbReference type="InterPro" id="IPR027417">
    <property type="entry name" value="P-loop_NTPase"/>
</dbReference>
<dbReference type="Proteomes" id="UP001180020">
    <property type="component" value="Unassembled WGS sequence"/>
</dbReference>
<dbReference type="Pfam" id="PF00005">
    <property type="entry name" value="ABC_tran"/>
    <property type="match status" value="1"/>
</dbReference>
<evidence type="ECO:0000256" key="2">
    <source>
        <dbReference type="ARBA" id="ARBA00022448"/>
    </source>
</evidence>
<dbReference type="InterPro" id="IPR003439">
    <property type="entry name" value="ABC_transporter-like_ATP-bd"/>
</dbReference>
<evidence type="ECO:0000313" key="8">
    <source>
        <dbReference type="EMBL" id="KAK1287318.1"/>
    </source>
</evidence>